<gene>
    <name evidence="1" type="ORF">KDW_49350</name>
</gene>
<proteinExistence type="predicted"/>
<protein>
    <submittedName>
        <fullName evidence="1">Uncharacterized protein</fullName>
    </submittedName>
</protein>
<name>A0A5J4KSX9_9CHLR</name>
<comment type="caution">
    <text evidence="1">The sequence shown here is derived from an EMBL/GenBank/DDBJ whole genome shotgun (WGS) entry which is preliminary data.</text>
</comment>
<organism evidence="1 2">
    <name type="scientific">Dictyobacter vulcani</name>
    <dbReference type="NCBI Taxonomy" id="2607529"/>
    <lineage>
        <taxon>Bacteria</taxon>
        <taxon>Bacillati</taxon>
        <taxon>Chloroflexota</taxon>
        <taxon>Ktedonobacteria</taxon>
        <taxon>Ktedonobacterales</taxon>
        <taxon>Dictyobacteraceae</taxon>
        <taxon>Dictyobacter</taxon>
    </lineage>
</organism>
<evidence type="ECO:0000313" key="1">
    <source>
        <dbReference type="EMBL" id="GER90773.1"/>
    </source>
</evidence>
<dbReference type="EMBL" id="BKZW01000002">
    <property type="protein sequence ID" value="GER90773.1"/>
    <property type="molecule type" value="Genomic_DNA"/>
</dbReference>
<keyword evidence="2" id="KW-1185">Reference proteome</keyword>
<evidence type="ECO:0000313" key="2">
    <source>
        <dbReference type="Proteomes" id="UP000326912"/>
    </source>
</evidence>
<dbReference type="AlphaFoldDB" id="A0A5J4KSX9"/>
<sequence>MPIVDLIGFDERYSRQCIVVNILLKLRVVLEVVFQLRVIIEVAYWKGSQMPQKDDVGVFPSFIP</sequence>
<dbReference type="Proteomes" id="UP000326912">
    <property type="component" value="Unassembled WGS sequence"/>
</dbReference>
<accession>A0A5J4KSX9</accession>
<reference evidence="1 2" key="1">
    <citation type="submission" date="2019-10" db="EMBL/GenBank/DDBJ databases">
        <title>Dictyobacter vulcani sp. nov., within the class Ktedonobacteria, isolated from soil of volcanic Mt. Zao.</title>
        <authorList>
            <person name="Zheng Y."/>
            <person name="Wang C.M."/>
            <person name="Sakai Y."/>
            <person name="Abe K."/>
            <person name="Yokota A."/>
            <person name="Yabe S."/>
        </authorList>
    </citation>
    <scope>NUCLEOTIDE SEQUENCE [LARGE SCALE GENOMIC DNA]</scope>
    <source>
        <strain evidence="1 2">W12</strain>
    </source>
</reference>